<dbReference type="PANTHER" id="PTHR47356:SF2">
    <property type="entry name" value="FAD-BINDING DOMAIN-CONTAINING PROTEIN-RELATED"/>
    <property type="match status" value="1"/>
</dbReference>
<dbReference type="GO" id="GO:0004497">
    <property type="term" value="F:monooxygenase activity"/>
    <property type="evidence" value="ECO:0007669"/>
    <property type="project" value="InterPro"/>
</dbReference>
<dbReference type="SUPFAM" id="SSF51905">
    <property type="entry name" value="FAD/NAD(P)-binding domain"/>
    <property type="match status" value="1"/>
</dbReference>
<organism evidence="6 7">
    <name type="scientific">Actinomortierella ambigua</name>
    <dbReference type="NCBI Taxonomy" id="1343610"/>
    <lineage>
        <taxon>Eukaryota</taxon>
        <taxon>Fungi</taxon>
        <taxon>Fungi incertae sedis</taxon>
        <taxon>Mucoromycota</taxon>
        <taxon>Mortierellomycotina</taxon>
        <taxon>Mortierellomycetes</taxon>
        <taxon>Mortierellales</taxon>
        <taxon>Mortierellaceae</taxon>
        <taxon>Actinomortierella</taxon>
    </lineage>
</organism>
<protein>
    <recommendedName>
        <fullName evidence="5">FAD-binding domain-containing protein</fullName>
    </recommendedName>
</protein>
<dbReference type="EMBL" id="JAAAJB010000409">
    <property type="protein sequence ID" value="KAG0256465.1"/>
    <property type="molecule type" value="Genomic_DNA"/>
</dbReference>
<dbReference type="InterPro" id="IPR002938">
    <property type="entry name" value="FAD-bd"/>
</dbReference>
<evidence type="ECO:0000256" key="1">
    <source>
        <dbReference type="ARBA" id="ARBA00007992"/>
    </source>
</evidence>
<dbReference type="Pfam" id="PF01494">
    <property type="entry name" value="FAD_binding_3"/>
    <property type="match status" value="1"/>
</dbReference>
<dbReference type="PANTHER" id="PTHR47356">
    <property type="entry name" value="FAD-DEPENDENT MONOOXYGENASE ASQG-RELATED"/>
    <property type="match status" value="1"/>
</dbReference>
<feature type="domain" description="FAD-binding" evidence="5">
    <location>
        <begin position="8"/>
        <end position="177"/>
    </location>
</feature>
<comment type="caution">
    <text evidence="6">The sequence shown here is derived from an EMBL/GenBank/DDBJ whole genome shotgun (WGS) entry which is preliminary data.</text>
</comment>
<evidence type="ECO:0000256" key="2">
    <source>
        <dbReference type="ARBA" id="ARBA00022630"/>
    </source>
</evidence>
<evidence type="ECO:0000313" key="7">
    <source>
        <dbReference type="Proteomes" id="UP000807716"/>
    </source>
</evidence>
<evidence type="ECO:0000256" key="4">
    <source>
        <dbReference type="ARBA" id="ARBA00023002"/>
    </source>
</evidence>
<dbReference type="GO" id="GO:0071949">
    <property type="term" value="F:FAD binding"/>
    <property type="evidence" value="ECO:0007669"/>
    <property type="project" value="InterPro"/>
</dbReference>
<keyword evidence="4" id="KW-0560">Oxidoreductase</keyword>
<name>A0A9P6U275_9FUNG</name>
<dbReference type="Proteomes" id="UP000807716">
    <property type="component" value="Unassembled WGS sequence"/>
</dbReference>
<dbReference type="InterPro" id="IPR050562">
    <property type="entry name" value="FAD_mOase_fung"/>
</dbReference>
<proteinExistence type="inferred from homology"/>
<accession>A0A9P6U275</accession>
<evidence type="ECO:0000259" key="5">
    <source>
        <dbReference type="Pfam" id="PF01494"/>
    </source>
</evidence>
<keyword evidence="3" id="KW-0274">FAD</keyword>
<dbReference type="OrthoDB" id="655030at2759"/>
<dbReference type="PRINTS" id="PR00420">
    <property type="entry name" value="RNGMNOXGNASE"/>
</dbReference>
<reference evidence="6" key="1">
    <citation type="journal article" date="2020" name="Fungal Divers.">
        <title>Resolving the Mortierellaceae phylogeny through synthesis of multi-gene phylogenetics and phylogenomics.</title>
        <authorList>
            <person name="Vandepol N."/>
            <person name="Liber J."/>
            <person name="Desiro A."/>
            <person name="Na H."/>
            <person name="Kennedy M."/>
            <person name="Barry K."/>
            <person name="Grigoriev I.V."/>
            <person name="Miller A.N."/>
            <person name="O'Donnell K."/>
            <person name="Stajich J.E."/>
            <person name="Bonito G."/>
        </authorList>
    </citation>
    <scope>NUCLEOTIDE SEQUENCE</scope>
    <source>
        <strain evidence="6">BC1065</strain>
    </source>
</reference>
<sequence length="308" mass="34341">MPCQETAGGGLGGLMLAALLEKAAVSYTVLERSLEVKPIGSAICLGANILSVFKQLGIYEEFVAQALPLLKGVGKHHPPYKEMVDDYSFMKKRYGEYLYILDRPKLHMILKRLVPESKIHLGKRVMSMEQSDERVAVRCNDGTTYRGDVLIGADGAYSAVRQRMYQQLRGRGLLLPKDDMDPPFDTYCLLGTSRPLPPGSYKAPSDESRAESSAWVACFTARDGAVNWMVGQDAGSTKMRSEDRFRHSEWGPEVVLSMAEMVRDLPSPFGPPMSTFIDNTPKEDISKVIFEYLSLKKLHGMDCENEKC</sequence>
<dbReference type="Gene3D" id="3.50.50.60">
    <property type="entry name" value="FAD/NAD(P)-binding domain"/>
    <property type="match status" value="1"/>
</dbReference>
<dbReference type="InterPro" id="IPR036188">
    <property type="entry name" value="FAD/NAD-bd_sf"/>
</dbReference>
<gene>
    <name evidence="6" type="ORF">DFQ27_005707</name>
</gene>
<keyword evidence="7" id="KW-1185">Reference proteome</keyword>
<evidence type="ECO:0000313" key="6">
    <source>
        <dbReference type="EMBL" id="KAG0256465.1"/>
    </source>
</evidence>
<comment type="similarity">
    <text evidence="1">Belongs to the paxM FAD-dependent monooxygenase family.</text>
</comment>
<keyword evidence="2" id="KW-0285">Flavoprotein</keyword>
<evidence type="ECO:0000256" key="3">
    <source>
        <dbReference type="ARBA" id="ARBA00022827"/>
    </source>
</evidence>
<dbReference type="AlphaFoldDB" id="A0A9P6U275"/>